<keyword evidence="5" id="KW-0472">Membrane</keyword>
<keyword evidence="7" id="KW-0449">Lipoprotein</keyword>
<feature type="domain" description="Spore germination protein N-terminal" evidence="9">
    <location>
        <begin position="26"/>
        <end position="198"/>
    </location>
</feature>
<dbReference type="PANTHER" id="PTHR35789:SF1">
    <property type="entry name" value="SPORE GERMINATION PROTEIN B3"/>
    <property type="match status" value="1"/>
</dbReference>
<dbReference type="PROSITE" id="PS51257">
    <property type="entry name" value="PROKAR_LIPOPROTEIN"/>
    <property type="match status" value="1"/>
</dbReference>
<dbReference type="AlphaFoldDB" id="D9QSI4"/>
<dbReference type="KEGG" id="aar:Acear_1949"/>
<dbReference type="InterPro" id="IPR038501">
    <property type="entry name" value="Spore_GerAC_C_sf"/>
</dbReference>
<dbReference type="EMBL" id="CP002105">
    <property type="protein sequence ID" value="ADL13447.1"/>
    <property type="molecule type" value="Genomic_DNA"/>
</dbReference>
<evidence type="ECO:0000313" key="11">
    <source>
        <dbReference type="Proteomes" id="UP000001661"/>
    </source>
</evidence>
<evidence type="ECO:0000259" key="8">
    <source>
        <dbReference type="Pfam" id="PF05504"/>
    </source>
</evidence>
<dbReference type="eggNOG" id="ENOG502Z9N7">
    <property type="taxonomic scope" value="Bacteria"/>
</dbReference>
<dbReference type="InterPro" id="IPR008844">
    <property type="entry name" value="Spore_GerAC-like"/>
</dbReference>
<dbReference type="InterPro" id="IPR057336">
    <property type="entry name" value="GerAC_N"/>
</dbReference>
<evidence type="ECO:0000256" key="2">
    <source>
        <dbReference type="ARBA" id="ARBA00007886"/>
    </source>
</evidence>
<dbReference type="HOGENOM" id="CLU_051140_0_0_9"/>
<dbReference type="GO" id="GO:0016020">
    <property type="term" value="C:membrane"/>
    <property type="evidence" value="ECO:0007669"/>
    <property type="project" value="UniProtKB-SubCell"/>
</dbReference>
<evidence type="ECO:0000256" key="4">
    <source>
        <dbReference type="ARBA" id="ARBA00022729"/>
    </source>
</evidence>
<evidence type="ECO:0000256" key="5">
    <source>
        <dbReference type="ARBA" id="ARBA00023136"/>
    </source>
</evidence>
<dbReference type="Proteomes" id="UP000001661">
    <property type="component" value="Chromosome"/>
</dbReference>
<keyword evidence="11" id="KW-1185">Reference proteome</keyword>
<evidence type="ECO:0000256" key="3">
    <source>
        <dbReference type="ARBA" id="ARBA00022544"/>
    </source>
</evidence>
<keyword evidence="4" id="KW-0732">Signal</keyword>
<dbReference type="NCBIfam" id="TIGR02887">
    <property type="entry name" value="spore_ger_x_C"/>
    <property type="match status" value="1"/>
</dbReference>
<comment type="subcellular location">
    <subcellularLocation>
        <location evidence="1">Membrane</location>
        <topology evidence="1">Lipid-anchor</topology>
    </subcellularLocation>
</comment>
<dbReference type="PANTHER" id="PTHR35789">
    <property type="entry name" value="SPORE GERMINATION PROTEIN B3"/>
    <property type="match status" value="1"/>
</dbReference>
<accession>D9QSI4</accession>
<comment type="similarity">
    <text evidence="2">Belongs to the GerABKC lipoprotein family.</text>
</comment>
<feature type="domain" description="Spore germination GerAC-like C-terminal" evidence="8">
    <location>
        <begin position="222"/>
        <end position="388"/>
    </location>
</feature>
<evidence type="ECO:0000313" key="10">
    <source>
        <dbReference type="EMBL" id="ADL13447.1"/>
    </source>
</evidence>
<reference evidence="10 11" key="1">
    <citation type="journal article" date="2010" name="Stand. Genomic Sci.">
        <title>Complete genome sequence of Acetohalobium arabaticum type strain (Z-7288).</title>
        <authorList>
            <person name="Sikorski J."/>
            <person name="Lapidus A."/>
            <person name="Chertkov O."/>
            <person name="Lucas S."/>
            <person name="Copeland A."/>
            <person name="Glavina Del Rio T."/>
            <person name="Nolan M."/>
            <person name="Tice H."/>
            <person name="Cheng J.F."/>
            <person name="Han C."/>
            <person name="Brambilla E."/>
            <person name="Pitluck S."/>
            <person name="Liolios K."/>
            <person name="Ivanova N."/>
            <person name="Mavromatis K."/>
            <person name="Mikhailova N."/>
            <person name="Pati A."/>
            <person name="Bruce D."/>
            <person name="Detter C."/>
            <person name="Tapia R."/>
            <person name="Goodwin L."/>
            <person name="Chen A."/>
            <person name="Palaniappan K."/>
            <person name="Land M."/>
            <person name="Hauser L."/>
            <person name="Chang Y.J."/>
            <person name="Jeffries C.D."/>
            <person name="Rohde M."/>
            <person name="Goker M."/>
            <person name="Spring S."/>
            <person name="Woyke T."/>
            <person name="Bristow J."/>
            <person name="Eisen J.A."/>
            <person name="Markowitz V."/>
            <person name="Hugenholtz P."/>
            <person name="Kyrpides N.C."/>
            <person name="Klenk H.P."/>
        </authorList>
    </citation>
    <scope>NUCLEOTIDE SEQUENCE [LARGE SCALE GENOMIC DNA]</scope>
    <source>
        <strain evidence="11">ATCC 49924 / DSM 5501 / Z-7288</strain>
    </source>
</reference>
<dbReference type="Pfam" id="PF05504">
    <property type="entry name" value="Spore_GerAC"/>
    <property type="match status" value="1"/>
</dbReference>
<dbReference type="Pfam" id="PF25198">
    <property type="entry name" value="Spore_GerAC_N"/>
    <property type="match status" value="1"/>
</dbReference>
<dbReference type="RefSeq" id="WP_013278892.1">
    <property type="nucleotide sequence ID" value="NC_014378.1"/>
</dbReference>
<name>D9QSI4_ACEAZ</name>
<dbReference type="STRING" id="574087.Acear_1949"/>
<organism evidence="10 11">
    <name type="scientific">Acetohalobium arabaticum (strain ATCC 49924 / DSM 5501 / Z-7288)</name>
    <dbReference type="NCBI Taxonomy" id="574087"/>
    <lineage>
        <taxon>Bacteria</taxon>
        <taxon>Bacillati</taxon>
        <taxon>Bacillota</taxon>
        <taxon>Clostridia</taxon>
        <taxon>Halanaerobiales</taxon>
        <taxon>Halobacteroidaceae</taxon>
        <taxon>Acetohalobium</taxon>
    </lineage>
</organism>
<evidence type="ECO:0000256" key="6">
    <source>
        <dbReference type="ARBA" id="ARBA00023139"/>
    </source>
</evidence>
<dbReference type="Gene3D" id="6.20.190.10">
    <property type="entry name" value="Nutrient germinant receptor protein C, domain 1"/>
    <property type="match status" value="1"/>
</dbReference>
<evidence type="ECO:0000256" key="1">
    <source>
        <dbReference type="ARBA" id="ARBA00004635"/>
    </source>
</evidence>
<evidence type="ECO:0000259" key="9">
    <source>
        <dbReference type="Pfam" id="PF25198"/>
    </source>
</evidence>
<sequence length="398" mass="44675">MTKLKQILTILLICCLATIVSGCWSSREFDSLALVKGIGVDLAKEEDRVKFTVQLSKPQEQQGGGQSGGAAQQFWTTSSTGYSIFEANRNLVKTVGRQPFYSHSEVVIIGEELARQGIKPYIDLFNRDPELRRRAYIAIARGEEAEKILQSSHGIEPLSAIAVKQIINGQSITGTIFASDLREFTISMLSDTKDTVTAPIQLKEGGPKEESKEEEKNLLYINGGAVFRDDKLVGWLTRKETRGLNWVLKPNEVTGGILIKAPDEEEKITIETVHAKSQVEAQLEDNHFKIKLKIDAEGSIAEDLSRNYNITREANISQLNKRFAQVINNEIINALKKSQKYKADIFGFGEKINEEYPQEFKKRVDNWDKIYAKLPVKIEVTANIRRPGLIEEGIGTYK</sequence>
<evidence type="ECO:0000256" key="7">
    <source>
        <dbReference type="ARBA" id="ARBA00023288"/>
    </source>
</evidence>
<protein>
    <submittedName>
        <fullName evidence="10">Germination protein, Ger(X)C family</fullName>
    </submittedName>
</protein>
<keyword evidence="6" id="KW-0564">Palmitate</keyword>
<proteinExistence type="inferred from homology"/>
<dbReference type="InterPro" id="IPR046953">
    <property type="entry name" value="Spore_GerAC-like_C"/>
</dbReference>
<keyword evidence="3" id="KW-0309">Germination</keyword>
<gene>
    <name evidence="10" type="ordered locus">Acear_1949</name>
</gene>
<dbReference type="GO" id="GO:0009847">
    <property type="term" value="P:spore germination"/>
    <property type="evidence" value="ECO:0007669"/>
    <property type="project" value="InterPro"/>
</dbReference>
<dbReference type="Gene3D" id="3.30.300.210">
    <property type="entry name" value="Nutrient germinant receptor protein C, domain 3"/>
    <property type="match status" value="1"/>
</dbReference>